<evidence type="ECO:0000256" key="1">
    <source>
        <dbReference type="ARBA" id="ARBA00023015"/>
    </source>
</evidence>
<protein>
    <submittedName>
        <fullName evidence="5">HxlR family transcriptional regulator</fullName>
    </submittedName>
</protein>
<evidence type="ECO:0000256" key="2">
    <source>
        <dbReference type="ARBA" id="ARBA00023125"/>
    </source>
</evidence>
<sequence length="124" mass="13977">MAAKRKNKNFNPYNCGVTHFLNKIGGKWKVLVVYAIHTGCNRFSKLQKAIPHISKQMLINQLKELEEDKIIGRTVFAEVPPRVEYALTEYGRGLLPVIKTIQEWGVKDMELMADAGHIPGATTV</sequence>
<dbReference type="InterPro" id="IPR002577">
    <property type="entry name" value="HTH_HxlR"/>
</dbReference>
<evidence type="ECO:0000313" key="6">
    <source>
        <dbReference type="Proteomes" id="UP000240572"/>
    </source>
</evidence>
<dbReference type="PROSITE" id="PS51118">
    <property type="entry name" value="HTH_HXLR"/>
    <property type="match status" value="1"/>
</dbReference>
<dbReference type="AlphaFoldDB" id="A0A2P8D339"/>
<feature type="domain" description="HTH hxlR-type" evidence="4">
    <location>
        <begin position="15"/>
        <end position="113"/>
    </location>
</feature>
<dbReference type="Gene3D" id="1.10.10.10">
    <property type="entry name" value="Winged helix-like DNA-binding domain superfamily/Winged helix DNA-binding domain"/>
    <property type="match status" value="1"/>
</dbReference>
<dbReference type="SUPFAM" id="SSF46785">
    <property type="entry name" value="Winged helix' DNA-binding domain"/>
    <property type="match status" value="1"/>
</dbReference>
<dbReference type="InterPro" id="IPR036390">
    <property type="entry name" value="WH_DNA-bd_sf"/>
</dbReference>
<name>A0A2P8D339_9BACT</name>
<evidence type="ECO:0000259" key="4">
    <source>
        <dbReference type="PROSITE" id="PS51118"/>
    </source>
</evidence>
<dbReference type="GO" id="GO:0003677">
    <property type="term" value="F:DNA binding"/>
    <property type="evidence" value="ECO:0007669"/>
    <property type="project" value="UniProtKB-KW"/>
</dbReference>
<proteinExistence type="predicted"/>
<dbReference type="OrthoDB" id="8231503at2"/>
<keyword evidence="1" id="KW-0805">Transcription regulation</keyword>
<reference evidence="5 6" key="1">
    <citation type="submission" date="2018-03" db="EMBL/GenBank/DDBJ databases">
        <title>Genomic Encyclopedia of Type Strains, Phase III (KMG-III): the genomes of soil and plant-associated and newly described type strains.</title>
        <authorList>
            <person name="Whitman W."/>
        </authorList>
    </citation>
    <scope>NUCLEOTIDE SEQUENCE [LARGE SCALE GENOMIC DNA]</scope>
    <source>
        <strain evidence="5 6">CGMCC 1.12700</strain>
    </source>
</reference>
<dbReference type="PANTHER" id="PTHR33204:SF29">
    <property type="entry name" value="TRANSCRIPTIONAL REGULATOR"/>
    <property type="match status" value="1"/>
</dbReference>
<keyword evidence="3" id="KW-0804">Transcription</keyword>
<dbReference type="InterPro" id="IPR036388">
    <property type="entry name" value="WH-like_DNA-bd_sf"/>
</dbReference>
<organism evidence="5 6">
    <name type="scientific">Taibaiella chishuiensis</name>
    <dbReference type="NCBI Taxonomy" id="1434707"/>
    <lineage>
        <taxon>Bacteria</taxon>
        <taxon>Pseudomonadati</taxon>
        <taxon>Bacteroidota</taxon>
        <taxon>Chitinophagia</taxon>
        <taxon>Chitinophagales</taxon>
        <taxon>Chitinophagaceae</taxon>
        <taxon>Taibaiella</taxon>
    </lineage>
</organism>
<evidence type="ECO:0000313" key="5">
    <source>
        <dbReference type="EMBL" id="PSK91640.1"/>
    </source>
</evidence>
<keyword evidence="6" id="KW-1185">Reference proteome</keyword>
<evidence type="ECO:0000256" key="3">
    <source>
        <dbReference type="ARBA" id="ARBA00023163"/>
    </source>
</evidence>
<dbReference type="Pfam" id="PF01638">
    <property type="entry name" value="HxlR"/>
    <property type="match status" value="1"/>
</dbReference>
<dbReference type="RefSeq" id="WP_106523531.1">
    <property type="nucleotide sequence ID" value="NZ_PYGD01000005.1"/>
</dbReference>
<accession>A0A2P8D339</accession>
<dbReference type="Proteomes" id="UP000240572">
    <property type="component" value="Unassembled WGS sequence"/>
</dbReference>
<dbReference type="EMBL" id="PYGD01000005">
    <property type="protein sequence ID" value="PSK91640.1"/>
    <property type="molecule type" value="Genomic_DNA"/>
</dbReference>
<comment type="caution">
    <text evidence="5">The sequence shown here is derived from an EMBL/GenBank/DDBJ whole genome shotgun (WGS) entry which is preliminary data.</text>
</comment>
<gene>
    <name evidence="5" type="ORF">B0I18_105225</name>
</gene>
<dbReference type="PANTHER" id="PTHR33204">
    <property type="entry name" value="TRANSCRIPTIONAL REGULATOR, MARR FAMILY"/>
    <property type="match status" value="1"/>
</dbReference>
<keyword evidence="2" id="KW-0238">DNA-binding</keyword>